<dbReference type="SMART" id="SM00387">
    <property type="entry name" value="HATPase_c"/>
    <property type="match status" value="1"/>
</dbReference>
<dbReference type="InterPro" id="IPR033463">
    <property type="entry name" value="sCache_3"/>
</dbReference>
<dbReference type="InterPro" id="IPR004358">
    <property type="entry name" value="Sig_transdc_His_kin-like_C"/>
</dbReference>
<dbReference type="Gene3D" id="3.30.565.10">
    <property type="entry name" value="Histidine kinase-like ATPase, C-terminal domain"/>
    <property type="match status" value="1"/>
</dbReference>
<dbReference type="InterPro" id="IPR000014">
    <property type="entry name" value="PAS"/>
</dbReference>
<dbReference type="InterPro" id="IPR013767">
    <property type="entry name" value="PAS_fold"/>
</dbReference>
<evidence type="ECO:0000256" key="14">
    <source>
        <dbReference type="SAM" id="Phobius"/>
    </source>
</evidence>
<dbReference type="InterPro" id="IPR016120">
    <property type="entry name" value="Sig_transdc_His_kin_SpoOB"/>
</dbReference>
<dbReference type="InterPro" id="IPR039506">
    <property type="entry name" value="SPOB_a"/>
</dbReference>
<dbReference type="SUPFAM" id="SSF55785">
    <property type="entry name" value="PYP-like sensor domain (PAS domain)"/>
    <property type="match status" value="1"/>
</dbReference>
<evidence type="ECO:0000256" key="10">
    <source>
        <dbReference type="ARBA" id="ARBA00022840"/>
    </source>
</evidence>
<dbReference type="SUPFAM" id="SSF55874">
    <property type="entry name" value="ATPase domain of HSP90 chaperone/DNA topoisomerase II/histidine kinase"/>
    <property type="match status" value="1"/>
</dbReference>
<organism evidence="16 17">
    <name type="scientific">Paenibacillus zeirhizosphaerae</name>
    <dbReference type="NCBI Taxonomy" id="2987519"/>
    <lineage>
        <taxon>Bacteria</taxon>
        <taxon>Bacillati</taxon>
        <taxon>Bacillota</taxon>
        <taxon>Bacilli</taxon>
        <taxon>Bacillales</taxon>
        <taxon>Paenibacillaceae</taxon>
        <taxon>Paenibacillus</taxon>
    </lineage>
</organism>
<dbReference type="InterPro" id="IPR036890">
    <property type="entry name" value="HATPase_C_sf"/>
</dbReference>
<comment type="catalytic activity">
    <reaction evidence="1">
        <text>ATP + protein L-histidine = ADP + protein N-phospho-L-histidine.</text>
        <dbReference type="EC" id="2.7.13.3"/>
    </reaction>
</comment>
<comment type="caution">
    <text evidence="16">The sequence shown here is derived from an EMBL/GenBank/DDBJ whole genome shotgun (WGS) entry which is preliminary data.</text>
</comment>
<dbReference type="InterPro" id="IPR029151">
    <property type="entry name" value="Sensor-like_sf"/>
</dbReference>
<dbReference type="Pfam" id="PF14689">
    <property type="entry name" value="SPOB_a"/>
    <property type="match status" value="1"/>
</dbReference>
<evidence type="ECO:0000256" key="11">
    <source>
        <dbReference type="ARBA" id="ARBA00022989"/>
    </source>
</evidence>
<dbReference type="SMART" id="SM00091">
    <property type="entry name" value="PAS"/>
    <property type="match status" value="1"/>
</dbReference>
<evidence type="ECO:0000256" key="1">
    <source>
        <dbReference type="ARBA" id="ARBA00000085"/>
    </source>
</evidence>
<comment type="subcellular location">
    <subcellularLocation>
        <location evidence="2">Cell membrane</location>
        <topology evidence="2">Multi-pass membrane protein</topology>
    </subcellularLocation>
</comment>
<dbReference type="Proteomes" id="UP001241848">
    <property type="component" value="Unassembled WGS sequence"/>
</dbReference>
<dbReference type="PROSITE" id="PS50109">
    <property type="entry name" value="HIS_KIN"/>
    <property type="match status" value="1"/>
</dbReference>
<dbReference type="EMBL" id="JAPCKK010000011">
    <property type="protein sequence ID" value="MDP4096308.1"/>
    <property type="molecule type" value="Genomic_DNA"/>
</dbReference>
<dbReference type="CDD" id="cd00130">
    <property type="entry name" value="PAS"/>
    <property type="match status" value="1"/>
</dbReference>
<keyword evidence="12" id="KW-0902">Two-component regulatory system</keyword>
<keyword evidence="11 14" id="KW-1133">Transmembrane helix</keyword>
<keyword evidence="6" id="KW-0808">Transferase</keyword>
<keyword evidence="13 14" id="KW-0472">Membrane</keyword>
<evidence type="ECO:0000256" key="4">
    <source>
        <dbReference type="ARBA" id="ARBA00022475"/>
    </source>
</evidence>
<evidence type="ECO:0000256" key="9">
    <source>
        <dbReference type="ARBA" id="ARBA00022777"/>
    </source>
</evidence>
<keyword evidence="7 14" id="KW-0812">Transmembrane</keyword>
<dbReference type="EC" id="2.7.13.3" evidence="3"/>
<protein>
    <recommendedName>
        <fullName evidence="3">histidine kinase</fullName>
        <ecNumber evidence="3">2.7.13.3</ecNumber>
    </recommendedName>
</protein>
<evidence type="ECO:0000256" key="13">
    <source>
        <dbReference type="ARBA" id="ARBA00023136"/>
    </source>
</evidence>
<dbReference type="Pfam" id="PF17203">
    <property type="entry name" value="sCache_3_2"/>
    <property type="match status" value="1"/>
</dbReference>
<keyword evidence="10" id="KW-0067">ATP-binding</keyword>
<dbReference type="PANTHER" id="PTHR43547:SF10">
    <property type="entry name" value="SENSOR HISTIDINE KINASE DCUS"/>
    <property type="match status" value="1"/>
</dbReference>
<feature type="transmembrane region" description="Helical" evidence="14">
    <location>
        <begin position="7"/>
        <end position="26"/>
    </location>
</feature>
<evidence type="ECO:0000256" key="12">
    <source>
        <dbReference type="ARBA" id="ARBA00023012"/>
    </source>
</evidence>
<name>A0ABT9FNI7_9BACL</name>
<evidence type="ECO:0000259" key="15">
    <source>
        <dbReference type="PROSITE" id="PS50109"/>
    </source>
</evidence>
<feature type="transmembrane region" description="Helical" evidence="14">
    <location>
        <begin position="167"/>
        <end position="188"/>
    </location>
</feature>
<sequence>MRLQTRLILLIGTLLLATIIVLTLSFERMLVTTQQQNTGSAALKIAKTVASLDVIRSGFDAENPSSVIQPVAERIREETGAEFIVVGNREGTRYSHPIADRIGMKMVGGDNGPVLQGKAIISEALGSMGSSVRGKAPVFDRDGRVIGVVSVGFLIEKLQQETAGYRASILLAAVFTLLSGCAGAIWIARRVKRSIFGLEPREIGMLYQEKKAILETVHEGIIAVNAEGGVTLVNQTAMKLLNRQDEAGVIGRPLLEVLPESRLLEVIRTGRAEFDQEMLMNGSTVVVNRLPIHDHKQQVIGAVSSFRNKSELLRVTEELTQVKRYAEALRTQTHEYSNKLYTIYGLIQLESYQEAMDLITYETDMHQSLIHFLLREIPDPMIGGILIGKFNRANELKVGLTVNERSSFRRIPEGGNRSHLVTIIGNLIDNALEAVMAAEEGRRQVDVLLSDRNGSLFIEIADRGTGVPEDAAQHVFKTGFSTKAAQGRGFGLAIVKQAVEELGGSIGFQSAPGRGTVFQVNIPLSERKEGGP</sequence>
<dbReference type="InterPro" id="IPR003594">
    <property type="entry name" value="HATPase_dom"/>
</dbReference>
<dbReference type="PANTHER" id="PTHR43547">
    <property type="entry name" value="TWO-COMPONENT HISTIDINE KINASE"/>
    <property type="match status" value="1"/>
</dbReference>
<evidence type="ECO:0000256" key="6">
    <source>
        <dbReference type="ARBA" id="ARBA00022679"/>
    </source>
</evidence>
<dbReference type="SUPFAM" id="SSF103190">
    <property type="entry name" value="Sensory domain-like"/>
    <property type="match status" value="1"/>
</dbReference>
<keyword evidence="4" id="KW-1003">Cell membrane</keyword>
<evidence type="ECO:0000313" key="17">
    <source>
        <dbReference type="Proteomes" id="UP001241848"/>
    </source>
</evidence>
<evidence type="ECO:0000256" key="8">
    <source>
        <dbReference type="ARBA" id="ARBA00022741"/>
    </source>
</evidence>
<dbReference type="SUPFAM" id="SSF55890">
    <property type="entry name" value="Sporulation response regulatory protein Spo0B"/>
    <property type="match status" value="1"/>
</dbReference>
<keyword evidence="5" id="KW-0597">Phosphoprotein</keyword>
<gene>
    <name evidence="16" type="ORF">OIN60_05935</name>
</gene>
<dbReference type="InterPro" id="IPR035965">
    <property type="entry name" value="PAS-like_dom_sf"/>
</dbReference>
<dbReference type="GO" id="GO:0016301">
    <property type="term" value="F:kinase activity"/>
    <property type="evidence" value="ECO:0007669"/>
    <property type="project" value="UniProtKB-KW"/>
</dbReference>
<dbReference type="InterPro" id="IPR005467">
    <property type="entry name" value="His_kinase_dom"/>
</dbReference>
<keyword evidence="17" id="KW-1185">Reference proteome</keyword>
<proteinExistence type="predicted"/>
<dbReference type="Gene3D" id="1.10.287.130">
    <property type="match status" value="1"/>
</dbReference>
<dbReference type="Pfam" id="PF02518">
    <property type="entry name" value="HATPase_c"/>
    <property type="match status" value="1"/>
</dbReference>
<dbReference type="PRINTS" id="PR00344">
    <property type="entry name" value="BCTRLSENSOR"/>
</dbReference>
<evidence type="ECO:0000256" key="3">
    <source>
        <dbReference type="ARBA" id="ARBA00012438"/>
    </source>
</evidence>
<evidence type="ECO:0000256" key="2">
    <source>
        <dbReference type="ARBA" id="ARBA00004651"/>
    </source>
</evidence>
<dbReference type="CDD" id="cd16915">
    <property type="entry name" value="HATPase_DpiB-CitA-like"/>
    <property type="match status" value="1"/>
</dbReference>
<evidence type="ECO:0000313" key="16">
    <source>
        <dbReference type="EMBL" id="MDP4096308.1"/>
    </source>
</evidence>
<accession>A0ABT9FNI7</accession>
<keyword evidence="9 16" id="KW-0418">Kinase</keyword>
<keyword evidence="8" id="KW-0547">Nucleotide-binding</keyword>
<evidence type="ECO:0000256" key="5">
    <source>
        <dbReference type="ARBA" id="ARBA00022553"/>
    </source>
</evidence>
<feature type="domain" description="Histidine kinase" evidence="15">
    <location>
        <begin position="331"/>
        <end position="526"/>
    </location>
</feature>
<dbReference type="RefSeq" id="WP_305753927.1">
    <property type="nucleotide sequence ID" value="NZ_JAPCKK010000011.1"/>
</dbReference>
<dbReference type="Pfam" id="PF00989">
    <property type="entry name" value="PAS"/>
    <property type="match status" value="1"/>
</dbReference>
<evidence type="ECO:0000256" key="7">
    <source>
        <dbReference type="ARBA" id="ARBA00022692"/>
    </source>
</evidence>
<dbReference type="Gene3D" id="3.30.450.20">
    <property type="entry name" value="PAS domain"/>
    <property type="match status" value="2"/>
</dbReference>
<reference evidence="16 17" key="1">
    <citation type="submission" date="2022-10" db="EMBL/GenBank/DDBJ databases">
        <title>Paenibacillus description and whole genome data of maize root bacterial community.</title>
        <authorList>
            <person name="Marton D."/>
            <person name="Farkas M."/>
            <person name="Cserhati M."/>
        </authorList>
    </citation>
    <scope>NUCLEOTIDE SEQUENCE [LARGE SCALE GENOMIC DNA]</scope>
    <source>
        <strain evidence="16 17">P96</strain>
    </source>
</reference>